<feature type="compositionally biased region" description="Polar residues" evidence="6">
    <location>
        <begin position="140"/>
        <end position="159"/>
    </location>
</feature>
<dbReference type="InterPro" id="IPR015510">
    <property type="entry name" value="PGRP"/>
</dbReference>
<evidence type="ECO:0000256" key="4">
    <source>
        <dbReference type="ARBA" id="ARBA00022588"/>
    </source>
</evidence>
<keyword evidence="4" id="KW-0399">Innate immunity</keyword>
<dbReference type="GO" id="GO:0045087">
    <property type="term" value="P:innate immune response"/>
    <property type="evidence" value="ECO:0007669"/>
    <property type="project" value="UniProtKB-KW"/>
</dbReference>
<dbReference type="SMART" id="SM00644">
    <property type="entry name" value="Ami_2"/>
    <property type="match status" value="2"/>
</dbReference>
<evidence type="ECO:0000256" key="5">
    <source>
        <dbReference type="ARBA" id="ARBA00022859"/>
    </source>
</evidence>
<feature type="transmembrane region" description="Helical" evidence="7">
    <location>
        <begin position="469"/>
        <end position="489"/>
    </location>
</feature>
<dbReference type="eggNOG" id="ENOG502S2KY">
    <property type="taxonomic scope" value="Eukaryota"/>
</dbReference>
<keyword evidence="7" id="KW-1133">Transmembrane helix</keyword>
<evidence type="ECO:0000256" key="3">
    <source>
        <dbReference type="ARBA" id="ARBA00022525"/>
    </source>
</evidence>
<keyword evidence="3" id="KW-0964">Secreted</keyword>
<feature type="compositionally biased region" description="Low complexity" evidence="6">
    <location>
        <begin position="127"/>
        <end position="139"/>
    </location>
</feature>
<dbReference type="STRING" id="7370.A0A1I8MGT4"/>
<proteinExistence type="inferred from homology"/>
<dbReference type="EnsemblMetazoa" id="MDOA004742-RF">
    <property type="protein sequence ID" value="MDOA004742-PF"/>
    <property type="gene ID" value="MDOA004742"/>
</dbReference>
<feature type="compositionally biased region" description="Low complexity" evidence="6">
    <location>
        <begin position="14"/>
        <end position="25"/>
    </location>
</feature>
<feature type="compositionally biased region" description="Basic and acidic residues" evidence="6">
    <location>
        <begin position="438"/>
        <end position="448"/>
    </location>
</feature>
<protein>
    <submittedName>
        <fullName evidence="10">Uncharacterized protein</fullName>
    </submittedName>
</protein>
<dbReference type="InterPro" id="IPR002502">
    <property type="entry name" value="Amidase_domain"/>
</dbReference>
<evidence type="ECO:0000256" key="6">
    <source>
        <dbReference type="SAM" id="MobiDB-lite"/>
    </source>
</evidence>
<keyword evidence="7" id="KW-0472">Membrane</keyword>
<dbReference type="Gene3D" id="3.40.80.10">
    <property type="entry name" value="Peptidoglycan recognition protein-like"/>
    <property type="match status" value="2"/>
</dbReference>
<feature type="compositionally biased region" description="Low complexity" evidence="6">
    <location>
        <begin position="252"/>
        <end position="264"/>
    </location>
</feature>
<dbReference type="Pfam" id="PF01510">
    <property type="entry name" value="Amidase_2"/>
    <property type="match status" value="2"/>
</dbReference>
<feature type="region of interest" description="Disordered" evidence="6">
    <location>
        <begin position="427"/>
        <end position="456"/>
    </location>
</feature>
<feature type="domain" description="Peptidoglycan recognition protein family" evidence="9">
    <location>
        <begin position="696"/>
        <end position="839"/>
    </location>
</feature>
<dbReference type="SUPFAM" id="SSF55846">
    <property type="entry name" value="N-acetylmuramoyl-L-alanine amidase-like"/>
    <property type="match status" value="2"/>
</dbReference>
<dbReference type="CDD" id="cd06583">
    <property type="entry name" value="PGRP"/>
    <property type="match status" value="2"/>
</dbReference>
<dbReference type="VEuPathDB" id="VectorBase:MDOMA2_001961"/>
<dbReference type="VEuPathDB" id="VectorBase:MDOA004742"/>
<feature type="region of interest" description="Disordered" evidence="6">
    <location>
        <begin position="1"/>
        <end position="202"/>
    </location>
</feature>
<dbReference type="InterPro" id="IPR036505">
    <property type="entry name" value="Amidase/PGRP_sf"/>
</dbReference>
<feature type="domain" description="Peptidoglycan recognition protein family" evidence="9">
    <location>
        <begin position="517"/>
        <end position="660"/>
    </location>
</feature>
<evidence type="ECO:0000256" key="2">
    <source>
        <dbReference type="ARBA" id="ARBA00007553"/>
    </source>
</evidence>
<accession>A0A1I8MGT4</accession>
<evidence type="ECO:0000313" key="10">
    <source>
        <dbReference type="EnsemblMetazoa" id="MDOA004742-PF"/>
    </source>
</evidence>
<comment type="subcellular location">
    <subcellularLocation>
        <location evidence="1">Secreted</location>
    </subcellularLocation>
</comment>
<dbReference type="AlphaFoldDB" id="A0A1I8MGT4"/>
<dbReference type="FunFam" id="3.40.80.10:FF:000001">
    <property type="entry name" value="Peptidoglycan recognition protein 1"/>
    <property type="match status" value="2"/>
</dbReference>
<dbReference type="SMART" id="SM00701">
    <property type="entry name" value="PGRP"/>
    <property type="match status" value="2"/>
</dbReference>
<keyword evidence="7" id="KW-0812">Transmembrane</keyword>
<evidence type="ECO:0000256" key="1">
    <source>
        <dbReference type="ARBA" id="ARBA00004613"/>
    </source>
</evidence>
<organism evidence="10">
    <name type="scientific">Musca domestica</name>
    <name type="common">House fly</name>
    <dbReference type="NCBI Taxonomy" id="7370"/>
    <lineage>
        <taxon>Eukaryota</taxon>
        <taxon>Metazoa</taxon>
        <taxon>Ecdysozoa</taxon>
        <taxon>Arthropoda</taxon>
        <taxon>Hexapoda</taxon>
        <taxon>Insecta</taxon>
        <taxon>Pterygota</taxon>
        <taxon>Neoptera</taxon>
        <taxon>Endopterygota</taxon>
        <taxon>Diptera</taxon>
        <taxon>Brachycera</taxon>
        <taxon>Muscomorpha</taxon>
        <taxon>Muscoidea</taxon>
        <taxon>Muscidae</taxon>
        <taxon>Musca</taxon>
    </lineage>
</organism>
<feature type="compositionally biased region" description="Low complexity" evidence="6">
    <location>
        <begin position="67"/>
        <end position="77"/>
    </location>
</feature>
<dbReference type="GO" id="GO:0009253">
    <property type="term" value="P:peptidoglycan catabolic process"/>
    <property type="evidence" value="ECO:0007669"/>
    <property type="project" value="InterPro"/>
</dbReference>
<evidence type="ECO:0000259" key="9">
    <source>
        <dbReference type="SMART" id="SM00701"/>
    </source>
</evidence>
<dbReference type="GO" id="GO:0008270">
    <property type="term" value="F:zinc ion binding"/>
    <property type="evidence" value="ECO:0007669"/>
    <property type="project" value="InterPro"/>
</dbReference>
<evidence type="ECO:0000256" key="7">
    <source>
        <dbReference type="SAM" id="Phobius"/>
    </source>
</evidence>
<dbReference type="PANTHER" id="PTHR11022:SF41">
    <property type="entry name" value="PEPTIDOGLYCAN-RECOGNITION PROTEIN LC-RELATED"/>
    <property type="match status" value="1"/>
</dbReference>
<feature type="compositionally biased region" description="Low complexity" evidence="6">
    <location>
        <begin position="93"/>
        <end position="120"/>
    </location>
</feature>
<reference evidence="10" key="1">
    <citation type="submission" date="2020-05" db="UniProtKB">
        <authorList>
            <consortium name="EnsemblMetazoa"/>
        </authorList>
    </citation>
    <scope>IDENTIFICATION</scope>
    <source>
        <strain evidence="10">Aabys</strain>
    </source>
</reference>
<dbReference type="GO" id="GO:0005576">
    <property type="term" value="C:extracellular region"/>
    <property type="evidence" value="ECO:0007669"/>
    <property type="project" value="UniProtKB-SubCell"/>
</dbReference>
<evidence type="ECO:0000259" key="8">
    <source>
        <dbReference type="SMART" id="SM00644"/>
    </source>
</evidence>
<feature type="domain" description="N-acetylmuramoyl-L-alanine amidase" evidence="8">
    <location>
        <begin position="531"/>
        <end position="666"/>
    </location>
</feature>
<dbReference type="InterPro" id="IPR006619">
    <property type="entry name" value="PGRP_domain_met/bac"/>
</dbReference>
<feature type="compositionally biased region" description="Polar residues" evidence="6">
    <location>
        <begin position="186"/>
        <end position="202"/>
    </location>
</feature>
<comment type="similarity">
    <text evidence="2">Belongs to the N-acetylmuramoyl-L-alanine amidase 2 family.</text>
</comment>
<dbReference type="PANTHER" id="PTHR11022">
    <property type="entry name" value="PEPTIDOGLYCAN RECOGNITION PROTEIN"/>
    <property type="match status" value="1"/>
</dbReference>
<feature type="region of interest" description="Disordered" evidence="6">
    <location>
        <begin position="246"/>
        <end position="284"/>
    </location>
</feature>
<sequence>MHFNQLKQKHQQQEQHQQQQQPPQQNTHQISDVDFTKNSDRTISLASNGCDHEIKTLLQATDTEKFGGSSTSSTDSGVNISDNETTSPPSPLPNSQQLSKQMPTAISSSNAASTTSTAITYTPYRKQSQQNYNNNNSPSFAPSDNTKNTNNKNIGQSWNIAGADAEGRRGGTNTFDNESRSGEQLRINSSNDNSCGGALSPSNPNAIKIENVINSNAPASTNGTEASDVTADKGARAIGKATLFSVPPRVPSPSTSSVVSSSDSDVSENPPFHNHHYHHNGSPVVSMRSIDSSVIDSSDSDSDENGNLEGEHKNYVIKKLGTQVTYPPKHPDIPVINDGLKVVDQKITPNGMGPSPASPLDIIKNMCDNVAVLHPHRQVAASSSIRPQVAISSSTDVTIGDKHFYEGPVTIQQFLIDSRNKWNESNGNDNVVFVDDNGDSRKNAKDINEPSAPADSDGRCVSILKRKKYLIAGACAMITLIVLAIVFGIEVSAENKNTTSGVFGGTYEDDGCVEGQLCLVDRGTWRAHPQKNKLDPQTLPLQRVVIAHTASEPCNSLATCSERVRVIQEYHMNSFEWDDIGYNFLVSSDGRIYVGRGWDDVGAVVKGFNTNSVGIAFIGTYVKTKPTEAQLKACLLLLEEGVRLKKLKPDYILNGARQLSATESPGDALYRIIQTWPHWTSKIYLSLDNVGGGNVLRIVARDGWLAQPPINDLVPLDPPVERVIVIHTRTSNCETQAACTFTVRYTQTFNIESQQQDDIIYNFLIGADGNVYEGRGWDYRGSVIQGYNDDSISLAYIGSFKKQMPSEKQLNVTRLLLAEGVRLGKLSSDYRIVGANKLDPTSTATSADALYESFKDWPHWSDH</sequence>
<dbReference type="GO" id="GO:0008745">
    <property type="term" value="F:N-acetylmuramoyl-L-alanine amidase activity"/>
    <property type="evidence" value="ECO:0007669"/>
    <property type="project" value="InterPro"/>
</dbReference>
<keyword evidence="5" id="KW-0391">Immunity</keyword>
<feature type="domain" description="N-acetylmuramoyl-L-alanine amidase" evidence="8">
    <location>
        <begin position="708"/>
        <end position="846"/>
    </location>
</feature>
<name>A0A1I8MGT4_MUSDO</name>